<comment type="catalytic activity">
    <reaction evidence="1">
        <text>ATP + protein L-histidine = ADP + protein N-phospho-L-histidine.</text>
        <dbReference type="EC" id="2.7.13.3"/>
    </reaction>
</comment>
<protein>
    <recommendedName>
        <fullName evidence="2">histidine kinase</fullName>
        <ecNumber evidence="2">2.7.13.3</ecNumber>
    </recommendedName>
</protein>
<dbReference type="GO" id="GO:0000155">
    <property type="term" value="F:phosphorelay sensor kinase activity"/>
    <property type="evidence" value="ECO:0007669"/>
    <property type="project" value="InterPro"/>
</dbReference>
<evidence type="ECO:0000256" key="6">
    <source>
        <dbReference type="ARBA" id="ARBA00022777"/>
    </source>
</evidence>
<evidence type="ECO:0000256" key="5">
    <source>
        <dbReference type="ARBA" id="ARBA00022741"/>
    </source>
</evidence>
<keyword evidence="9" id="KW-1133">Transmembrane helix</keyword>
<reference evidence="13 14" key="1">
    <citation type="journal article" date="2019" name="Int. J. Syst. Evol. Microbiol.">
        <title>Streptomyces cadmiisoli sp. nov., a novel actinomycete isolated from cadmium-contaminated soil.</title>
        <authorList>
            <person name="Li K."/>
            <person name="Tang X."/>
            <person name="Zhao J."/>
            <person name="Guo Y."/>
            <person name="Tang Y."/>
            <person name="Gao J."/>
        </authorList>
    </citation>
    <scope>NUCLEOTIDE SEQUENCE [LARGE SCALE GENOMIC DNA]</scope>
    <source>
        <strain evidence="13 14">ZFG47</strain>
    </source>
</reference>
<evidence type="ECO:0000256" key="7">
    <source>
        <dbReference type="ARBA" id="ARBA00022840"/>
    </source>
</evidence>
<dbReference type="SUPFAM" id="SSF55874">
    <property type="entry name" value="ATPase domain of HSP90 chaperone/DNA topoisomerase II/histidine kinase"/>
    <property type="match status" value="1"/>
</dbReference>
<gene>
    <name evidence="13" type="ORF">DN051_02475</name>
</gene>
<evidence type="ECO:0000256" key="3">
    <source>
        <dbReference type="ARBA" id="ARBA00022553"/>
    </source>
</evidence>
<name>A0A2Z4ISZ2_9ACTN</name>
<keyword evidence="6 13" id="KW-0418">Kinase</keyword>
<dbReference type="EMBL" id="CP030073">
    <property type="protein sequence ID" value="AWW35666.1"/>
    <property type="molecule type" value="Genomic_DNA"/>
</dbReference>
<dbReference type="KEGG" id="scad:DN051_02475"/>
<dbReference type="Gene3D" id="3.30.565.10">
    <property type="entry name" value="Histidine kinase-like ATPase, C-terminal domain"/>
    <property type="match status" value="1"/>
</dbReference>
<sequence length="395" mass="42736">MTFYDRQTARLRTLPPMATDLLVVAAVALFTGPDVAVNEPPYRQADWFTWLLLAVSLPALVWRRRWPVQVAAVTGAACAAWALYGHIGELLNLPTIVALYTVAVQGDRRRTLWTGLVASLASGAVALRIGHDVVDPQGLPVLEMLWPLVPLLLGEAVRTRRQLLAEYAAQAARAEEDREREAVRRVREERVRIARELHDVVAHTVTAMTVQAGVALEAFEVKPAVARQAMRQVRDSGKEAVRELRATVTVLREREDDTIEPTPGLARLPGLVGRFAGSGVEITLRQGADADGLPPVVELAAYRIVQEALTNVVRHSGARHAVVSVNRQGSGLSVEIRDDGSPPQAPGMPGGFGLLGMRERAMAAGGTLEHGVMDGGGYRVRAVLPADGSLEEERS</sequence>
<dbReference type="PANTHER" id="PTHR24421">
    <property type="entry name" value="NITRATE/NITRITE SENSOR PROTEIN NARX-RELATED"/>
    <property type="match status" value="1"/>
</dbReference>
<keyword evidence="7" id="KW-0067">ATP-binding</keyword>
<accession>A0A2Z4ISZ2</accession>
<dbReference type="Pfam" id="PF23539">
    <property type="entry name" value="DUF7134"/>
    <property type="match status" value="1"/>
</dbReference>
<dbReference type="PANTHER" id="PTHR24421:SF10">
    <property type="entry name" value="NITRATE_NITRITE SENSOR PROTEIN NARQ"/>
    <property type="match status" value="1"/>
</dbReference>
<feature type="domain" description="Histidine kinase/HSP90-like ATPase" evidence="10">
    <location>
        <begin position="298"/>
        <end position="386"/>
    </location>
</feature>
<dbReference type="InterPro" id="IPR003594">
    <property type="entry name" value="HATPase_dom"/>
</dbReference>
<dbReference type="GO" id="GO:0046983">
    <property type="term" value="F:protein dimerization activity"/>
    <property type="evidence" value="ECO:0007669"/>
    <property type="project" value="InterPro"/>
</dbReference>
<dbReference type="Pfam" id="PF07730">
    <property type="entry name" value="HisKA_3"/>
    <property type="match status" value="1"/>
</dbReference>
<evidence type="ECO:0000259" key="11">
    <source>
        <dbReference type="Pfam" id="PF07730"/>
    </source>
</evidence>
<proteinExistence type="predicted"/>
<evidence type="ECO:0000256" key="4">
    <source>
        <dbReference type="ARBA" id="ARBA00022679"/>
    </source>
</evidence>
<dbReference type="InterPro" id="IPR011712">
    <property type="entry name" value="Sig_transdc_His_kin_sub3_dim/P"/>
</dbReference>
<dbReference type="Gene3D" id="1.20.5.1930">
    <property type="match status" value="1"/>
</dbReference>
<evidence type="ECO:0000313" key="13">
    <source>
        <dbReference type="EMBL" id="AWW35666.1"/>
    </source>
</evidence>
<dbReference type="InterPro" id="IPR055558">
    <property type="entry name" value="DUF7134"/>
</dbReference>
<dbReference type="RefSeq" id="WP_112437823.1">
    <property type="nucleotide sequence ID" value="NZ_CP030073.1"/>
</dbReference>
<dbReference type="InterPro" id="IPR050482">
    <property type="entry name" value="Sensor_HK_TwoCompSys"/>
</dbReference>
<feature type="domain" description="DUF7134" evidence="12">
    <location>
        <begin position="16"/>
        <end position="161"/>
    </location>
</feature>
<dbReference type="GO" id="GO:0005524">
    <property type="term" value="F:ATP binding"/>
    <property type="evidence" value="ECO:0007669"/>
    <property type="project" value="UniProtKB-KW"/>
</dbReference>
<keyword evidence="3" id="KW-0597">Phosphoprotein</keyword>
<keyword evidence="4" id="KW-0808">Transferase</keyword>
<organism evidence="13 14">
    <name type="scientific">Streptomyces cadmiisoli</name>
    <dbReference type="NCBI Taxonomy" id="2184053"/>
    <lineage>
        <taxon>Bacteria</taxon>
        <taxon>Bacillati</taxon>
        <taxon>Actinomycetota</taxon>
        <taxon>Actinomycetes</taxon>
        <taxon>Kitasatosporales</taxon>
        <taxon>Streptomycetaceae</taxon>
        <taxon>Streptomyces</taxon>
        <taxon>Streptomyces aurantiacus group</taxon>
    </lineage>
</organism>
<dbReference type="EC" id="2.7.13.3" evidence="2"/>
<evidence type="ECO:0000256" key="1">
    <source>
        <dbReference type="ARBA" id="ARBA00000085"/>
    </source>
</evidence>
<keyword evidence="5" id="KW-0547">Nucleotide-binding</keyword>
<dbReference type="Proteomes" id="UP000249616">
    <property type="component" value="Chromosome"/>
</dbReference>
<evidence type="ECO:0000313" key="14">
    <source>
        <dbReference type="Proteomes" id="UP000249616"/>
    </source>
</evidence>
<evidence type="ECO:0000256" key="9">
    <source>
        <dbReference type="SAM" id="Phobius"/>
    </source>
</evidence>
<evidence type="ECO:0000256" key="2">
    <source>
        <dbReference type="ARBA" id="ARBA00012438"/>
    </source>
</evidence>
<feature type="transmembrane region" description="Helical" evidence="9">
    <location>
        <begin position="47"/>
        <end position="63"/>
    </location>
</feature>
<feature type="domain" description="Signal transduction histidine kinase subgroup 3 dimerisation and phosphoacceptor" evidence="11">
    <location>
        <begin position="189"/>
        <end position="255"/>
    </location>
</feature>
<keyword evidence="9" id="KW-0812">Transmembrane</keyword>
<dbReference type="CDD" id="cd16917">
    <property type="entry name" value="HATPase_UhpB-NarQ-NarX-like"/>
    <property type="match status" value="1"/>
</dbReference>
<evidence type="ECO:0000256" key="8">
    <source>
        <dbReference type="ARBA" id="ARBA00023012"/>
    </source>
</evidence>
<keyword evidence="14" id="KW-1185">Reference proteome</keyword>
<dbReference type="InterPro" id="IPR036890">
    <property type="entry name" value="HATPase_C_sf"/>
</dbReference>
<keyword evidence="8" id="KW-0902">Two-component regulatory system</keyword>
<keyword evidence="9" id="KW-0472">Membrane</keyword>
<dbReference type="GO" id="GO:0016020">
    <property type="term" value="C:membrane"/>
    <property type="evidence" value="ECO:0007669"/>
    <property type="project" value="InterPro"/>
</dbReference>
<evidence type="ECO:0000259" key="10">
    <source>
        <dbReference type="Pfam" id="PF02518"/>
    </source>
</evidence>
<evidence type="ECO:0000259" key="12">
    <source>
        <dbReference type="Pfam" id="PF23539"/>
    </source>
</evidence>
<dbReference type="AlphaFoldDB" id="A0A2Z4ISZ2"/>
<dbReference type="Pfam" id="PF02518">
    <property type="entry name" value="HATPase_c"/>
    <property type="match status" value="1"/>
</dbReference>